<proteinExistence type="predicted"/>
<dbReference type="GO" id="GO:0016881">
    <property type="term" value="F:acid-amino acid ligase activity"/>
    <property type="evidence" value="ECO:0007669"/>
    <property type="project" value="TreeGrafter"/>
</dbReference>
<dbReference type="GO" id="GO:0005737">
    <property type="term" value="C:cytoplasm"/>
    <property type="evidence" value="ECO:0007669"/>
    <property type="project" value="TreeGrafter"/>
</dbReference>
<dbReference type="EMBL" id="JACGWJ010000011">
    <property type="protein sequence ID" value="KAL0387053.1"/>
    <property type="molecule type" value="Genomic_DNA"/>
</dbReference>
<dbReference type="Pfam" id="PF03321">
    <property type="entry name" value="GH3"/>
    <property type="match status" value="1"/>
</dbReference>
<evidence type="ECO:0000313" key="1">
    <source>
        <dbReference type="EMBL" id="KAL0387053.1"/>
    </source>
</evidence>
<accession>A0AAW2S3W3</accession>
<dbReference type="PANTHER" id="PTHR31901:SF96">
    <property type="entry name" value="INDOLE-3-ACETIC ACID-AMIDO SYNTHETASE GH3.1-RELATED"/>
    <property type="match status" value="1"/>
</dbReference>
<name>A0AAW2S3W3_SESRA</name>
<reference evidence="1" key="2">
    <citation type="journal article" date="2024" name="Plant">
        <title>Genomic evolution and insights into agronomic trait innovations of Sesamum species.</title>
        <authorList>
            <person name="Miao H."/>
            <person name="Wang L."/>
            <person name="Qu L."/>
            <person name="Liu H."/>
            <person name="Sun Y."/>
            <person name="Le M."/>
            <person name="Wang Q."/>
            <person name="Wei S."/>
            <person name="Zheng Y."/>
            <person name="Lin W."/>
            <person name="Duan Y."/>
            <person name="Cao H."/>
            <person name="Xiong S."/>
            <person name="Wang X."/>
            <person name="Wei L."/>
            <person name="Li C."/>
            <person name="Ma Q."/>
            <person name="Ju M."/>
            <person name="Zhao R."/>
            <person name="Li G."/>
            <person name="Mu C."/>
            <person name="Tian Q."/>
            <person name="Mei H."/>
            <person name="Zhang T."/>
            <person name="Gao T."/>
            <person name="Zhang H."/>
        </authorList>
    </citation>
    <scope>NUCLEOTIDE SEQUENCE</scope>
    <source>
        <strain evidence="1">G02</strain>
    </source>
</reference>
<protein>
    <submittedName>
        <fullName evidence="1">Indole-3-acetic acid-amido synthetase GH3.1</fullName>
    </submittedName>
</protein>
<dbReference type="AlphaFoldDB" id="A0AAW2S3W3"/>
<dbReference type="PANTHER" id="PTHR31901">
    <property type="entry name" value="GH3 DOMAIN-CONTAINING PROTEIN"/>
    <property type="match status" value="1"/>
</dbReference>
<comment type="caution">
    <text evidence="1">The sequence shown here is derived from an EMBL/GenBank/DDBJ whole genome shotgun (WGS) entry which is preliminary data.</text>
</comment>
<sequence>MEIDPISSTQMGSPTSQKDAKALQFIEEMTRNADSVQQHVLAQILTRNAETEYLKGFSLDGATDRETFKSKIPIVTYEDLQPLIQRIANGDRSPILSSHPISEFLTSWRKKAHAHYQRRTGSSSASLQSSHASYEPLREGVGQGQSALLLVYKVRDKDSGRARSPTRTHQLLQKRPLQDPTLPTMSTPVRMKPFSVRTPSKACTLKCCELYPPGRGSVRLWPPGDPVPPAQLATTHT</sequence>
<gene>
    <name evidence="1" type="ORF">Sradi_2587100</name>
</gene>
<dbReference type="InterPro" id="IPR004993">
    <property type="entry name" value="GH3"/>
</dbReference>
<reference evidence="1" key="1">
    <citation type="submission" date="2020-06" db="EMBL/GenBank/DDBJ databases">
        <authorList>
            <person name="Li T."/>
            <person name="Hu X."/>
            <person name="Zhang T."/>
            <person name="Song X."/>
            <person name="Zhang H."/>
            <person name="Dai N."/>
            <person name="Sheng W."/>
            <person name="Hou X."/>
            <person name="Wei L."/>
        </authorList>
    </citation>
    <scope>NUCLEOTIDE SEQUENCE</scope>
    <source>
        <strain evidence="1">G02</strain>
        <tissue evidence="1">Leaf</tissue>
    </source>
</reference>
<organism evidence="1">
    <name type="scientific">Sesamum radiatum</name>
    <name type="common">Black benniseed</name>
    <dbReference type="NCBI Taxonomy" id="300843"/>
    <lineage>
        <taxon>Eukaryota</taxon>
        <taxon>Viridiplantae</taxon>
        <taxon>Streptophyta</taxon>
        <taxon>Embryophyta</taxon>
        <taxon>Tracheophyta</taxon>
        <taxon>Spermatophyta</taxon>
        <taxon>Magnoliopsida</taxon>
        <taxon>eudicotyledons</taxon>
        <taxon>Gunneridae</taxon>
        <taxon>Pentapetalae</taxon>
        <taxon>asterids</taxon>
        <taxon>lamiids</taxon>
        <taxon>Lamiales</taxon>
        <taxon>Pedaliaceae</taxon>
        <taxon>Sesamum</taxon>
    </lineage>
</organism>